<dbReference type="PANTHER" id="PTHR39203">
    <property type="entry name" value="CYTOPLASMIC PROTEIN-RELATED"/>
    <property type="match status" value="1"/>
</dbReference>
<dbReference type="RefSeq" id="WP_013104108.1">
    <property type="nucleotide sequence ID" value="NZ_CP037939.1"/>
</dbReference>
<dbReference type="Gene3D" id="3.40.50.10420">
    <property type="entry name" value="NagB/RpiA/CoA transferase-like"/>
    <property type="match status" value="1"/>
</dbReference>
<accession>A0ABX5SNF6</accession>
<dbReference type="InterPro" id="IPR007374">
    <property type="entry name" value="ASCH_domain"/>
</dbReference>
<evidence type="ECO:0000313" key="3">
    <source>
        <dbReference type="Proteomes" id="UP000295756"/>
    </source>
</evidence>
<dbReference type="GO" id="GO:0030272">
    <property type="term" value="F:5-formyltetrahydrofolate cyclo-ligase activity"/>
    <property type="evidence" value="ECO:0007669"/>
    <property type="project" value="UniProtKB-EC"/>
</dbReference>
<dbReference type="Pfam" id="PF01812">
    <property type="entry name" value="5-FTHF_cyc-lig"/>
    <property type="match status" value="1"/>
</dbReference>
<dbReference type="InterPro" id="IPR015947">
    <property type="entry name" value="PUA-like_sf"/>
</dbReference>
<feature type="domain" description="ASCH" evidence="1">
    <location>
        <begin position="207"/>
        <end position="327"/>
    </location>
</feature>
<gene>
    <name evidence="2" type="ORF">EW139_05900</name>
</gene>
<dbReference type="PANTHER" id="PTHR39203:SF1">
    <property type="entry name" value="CYTOPLASMIC PROTEIN"/>
    <property type="match status" value="1"/>
</dbReference>
<dbReference type="InterPro" id="IPR024185">
    <property type="entry name" value="FTHF_cligase-like_sf"/>
</dbReference>
<dbReference type="InterPro" id="IPR037171">
    <property type="entry name" value="NagB/RpiA_transferase-like"/>
</dbReference>
<dbReference type="NCBIfam" id="TIGR02727">
    <property type="entry name" value="MTHFS_bact"/>
    <property type="match status" value="1"/>
</dbReference>
<reference evidence="2 3" key="1">
    <citation type="submission" date="2019-03" db="EMBL/GenBank/DDBJ databases">
        <title>Complete Genome Sequence of Leuconostoc kimchii strain NKJ218 Isolated from Homemade Kimchi.</title>
        <authorList>
            <person name="Jung J.Y."/>
            <person name="Jin H.M."/>
            <person name="Jung J.-W."/>
            <person name="Lee S.-Y."/>
            <person name="Ryu B.-G."/>
            <person name="Han S.-S."/>
            <person name="Kang H.K."/>
            <person name="Choi H.W."/>
            <person name="Chung E.J."/>
            <person name="Choi K.-M."/>
        </authorList>
    </citation>
    <scope>NUCLEOTIDE SEQUENCE [LARGE SCALE GENOMIC DNA]</scope>
    <source>
        <strain evidence="2 3">NKJ218</strain>
    </source>
</reference>
<evidence type="ECO:0000313" key="2">
    <source>
        <dbReference type="EMBL" id="QBR47676.1"/>
    </source>
</evidence>
<sequence>MQDKQIIRDNQKKRLAQYMGVDRKTEEAALHHLLFRSVQWQNAQVVAVVLSTPTELNTQPIIQRAWLENKRTVVPKIIDKHMFFVEITEQSEFYLGPMSIREPLSSEIFDTDAIDLVIVPGLAFSMDGKRLGYGAGYYDRFLAHYDGQSIALALGVQLIDWFPVEPHDQLVDVILNVNAAKIGDYWVNYLTQWHLALDTPLPASGQFGTVDVADELAGLIISGTKTATASWAEGYALDNEPIPKVGDFFIVLDKQRLPVAIIQTTQVVIEKFNLVDERHAYLEGEGDRTLDYWRRVHTQFWQHELAQYNYQLDDDTEIVLERFERVF</sequence>
<dbReference type="EC" id="6.3.3.2" evidence="2"/>
<dbReference type="SUPFAM" id="SSF100950">
    <property type="entry name" value="NagB/RpiA/CoA transferase-like"/>
    <property type="match status" value="1"/>
</dbReference>
<keyword evidence="3" id="KW-1185">Reference proteome</keyword>
<name>A0ABX5SNF6_9LACO</name>
<dbReference type="InterPro" id="IPR009326">
    <property type="entry name" value="DUF984"/>
</dbReference>
<dbReference type="Pfam" id="PF04266">
    <property type="entry name" value="ASCH"/>
    <property type="match status" value="1"/>
</dbReference>
<dbReference type="CDD" id="cd06553">
    <property type="entry name" value="ASCH_Ef3133_like"/>
    <property type="match status" value="1"/>
</dbReference>
<dbReference type="InterPro" id="IPR002698">
    <property type="entry name" value="FTHF_cligase"/>
</dbReference>
<evidence type="ECO:0000259" key="1">
    <source>
        <dbReference type="SMART" id="SM01022"/>
    </source>
</evidence>
<organism evidence="2 3">
    <name type="scientific">Leuconostoc kimchii</name>
    <dbReference type="NCBI Taxonomy" id="136609"/>
    <lineage>
        <taxon>Bacteria</taxon>
        <taxon>Bacillati</taxon>
        <taxon>Bacillota</taxon>
        <taxon>Bacilli</taxon>
        <taxon>Lactobacillales</taxon>
        <taxon>Lactobacillaceae</taxon>
        <taxon>Leuconostoc</taxon>
    </lineage>
</organism>
<dbReference type="EMBL" id="CP037939">
    <property type="protein sequence ID" value="QBR47676.1"/>
    <property type="molecule type" value="Genomic_DNA"/>
</dbReference>
<dbReference type="Proteomes" id="UP000295756">
    <property type="component" value="Chromosome"/>
</dbReference>
<keyword evidence="2" id="KW-0436">Ligase</keyword>
<dbReference type="SMART" id="SM01022">
    <property type="entry name" value="ASCH"/>
    <property type="match status" value="1"/>
</dbReference>
<protein>
    <submittedName>
        <fullName evidence="2">5-formyltetrahydrofolate cyclo-ligase</fullName>
        <ecNumber evidence="2">6.3.3.2</ecNumber>
    </submittedName>
</protein>
<dbReference type="Gene3D" id="3.10.400.10">
    <property type="entry name" value="Sulfate adenylyltransferase"/>
    <property type="match status" value="1"/>
</dbReference>
<dbReference type="SUPFAM" id="SSF88697">
    <property type="entry name" value="PUA domain-like"/>
    <property type="match status" value="1"/>
</dbReference>
<proteinExistence type="predicted"/>